<evidence type="ECO:0000313" key="4">
    <source>
        <dbReference type="Proteomes" id="UP000471435"/>
    </source>
</evidence>
<dbReference type="InterPro" id="IPR007621">
    <property type="entry name" value="TPM_dom"/>
</dbReference>
<name>A0A6I4V2C3_9SPHN</name>
<protein>
    <recommendedName>
        <fullName evidence="2">TPM domain-containing protein</fullName>
    </recommendedName>
</protein>
<feature type="transmembrane region" description="Helical" evidence="1">
    <location>
        <begin position="87"/>
        <end position="105"/>
    </location>
</feature>
<feature type="domain" description="TPM" evidence="2">
    <location>
        <begin position="143"/>
        <end position="202"/>
    </location>
</feature>
<sequence length="227" mass="25295">MTRTNYLDARSHKIVSDAVAQAELQTSGEIVTVLADRSDGYTDIALAWCALASFLALTFCVTFPDWILSTYAGLHDGWNTDWTAREIFSMAAGAAIFWFLIVWLIQLWDPVKFALIPGKVKTLRVHSRAIAHFKVGAERRTHGRTGIMIYLSMQEHRAEIVADEPIAEIVPAEVWGEAMADMLDEIKRGNIAEGMAAGVRDVAIVLAEHFPRGDEDQNELPDRLIEV</sequence>
<accession>A0A6I4V2C3</accession>
<dbReference type="PANTHER" id="PTHR30373">
    <property type="entry name" value="UPF0603 PROTEIN YGCG"/>
    <property type="match status" value="1"/>
</dbReference>
<dbReference type="OrthoDB" id="5825388at2"/>
<dbReference type="RefSeq" id="WP_160729375.1">
    <property type="nucleotide sequence ID" value="NZ_CANLWR010000001.1"/>
</dbReference>
<evidence type="ECO:0000256" key="1">
    <source>
        <dbReference type="SAM" id="Phobius"/>
    </source>
</evidence>
<evidence type="ECO:0000259" key="2">
    <source>
        <dbReference type="Pfam" id="PF04536"/>
    </source>
</evidence>
<gene>
    <name evidence="3" type="ORF">GRI43_01680</name>
</gene>
<reference evidence="3 4" key="1">
    <citation type="submission" date="2019-12" db="EMBL/GenBank/DDBJ databases">
        <title>Genomic-based taxomic classification of the family Erythrobacteraceae.</title>
        <authorList>
            <person name="Xu L."/>
        </authorList>
    </citation>
    <scope>NUCLEOTIDE SEQUENCE [LARGE SCALE GENOMIC DNA]</scope>
    <source>
        <strain evidence="3 4">SW-109</strain>
    </source>
</reference>
<organism evidence="3 4">
    <name type="scientific">Pontixanthobacter luteolus</name>
    <dbReference type="NCBI Taxonomy" id="295089"/>
    <lineage>
        <taxon>Bacteria</taxon>
        <taxon>Pseudomonadati</taxon>
        <taxon>Pseudomonadota</taxon>
        <taxon>Alphaproteobacteria</taxon>
        <taxon>Sphingomonadales</taxon>
        <taxon>Erythrobacteraceae</taxon>
        <taxon>Pontixanthobacter</taxon>
    </lineage>
</organism>
<dbReference type="Pfam" id="PF04536">
    <property type="entry name" value="TPM_phosphatase"/>
    <property type="match status" value="1"/>
</dbReference>
<evidence type="ECO:0000313" key="3">
    <source>
        <dbReference type="EMBL" id="MXP46102.1"/>
    </source>
</evidence>
<keyword evidence="1" id="KW-0472">Membrane</keyword>
<proteinExistence type="predicted"/>
<keyword evidence="1" id="KW-1133">Transmembrane helix</keyword>
<feature type="transmembrane region" description="Helical" evidence="1">
    <location>
        <begin position="45"/>
        <end position="67"/>
    </location>
</feature>
<keyword evidence="4" id="KW-1185">Reference proteome</keyword>
<dbReference type="Proteomes" id="UP000471435">
    <property type="component" value="Unassembled WGS sequence"/>
</dbReference>
<comment type="caution">
    <text evidence="3">The sequence shown here is derived from an EMBL/GenBank/DDBJ whole genome shotgun (WGS) entry which is preliminary data.</text>
</comment>
<dbReference type="PANTHER" id="PTHR30373:SF8">
    <property type="entry name" value="BLL7265 PROTEIN"/>
    <property type="match status" value="1"/>
</dbReference>
<dbReference type="Gene3D" id="3.10.310.50">
    <property type="match status" value="1"/>
</dbReference>
<dbReference type="AlphaFoldDB" id="A0A6I4V2C3"/>
<keyword evidence="1" id="KW-0812">Transmembrane</keyword>
<dbReference type="EMBL" id="WTYP01000001">
    <property type="protein sequence ID" value="MXP46102.1"/>
    <property type="molecule type" value="Genomic_DNA"/>
</dbReference>